<protein>
    <submittedName>
        <fullName evidence="8">Serine protease, subtilisin family</fullName>
    </submittedName>
</protein>
<dbReference type="GO" id="GO:0004252">
    <property type="term" value="F:serine-type endopeptidase activity"/>
    <property type="evidence" value="ECO:0007669"/>
    <property type="project" value="UniProtKB-UniRule"/>
</dbReference>
<reference evidence="8 9" key="1">
    <citation type="submission" date="2016-11" db="EMBL/GenBank/DDBJ databases">
        <authorList>
            <person name="Jaros S."/>
            <person name="Januszkiewicz K."/>
            <person name="Wedrychowicz H."/>
        </authorList>
    </citation>
    <scope>NUCLEOTIDE SEQUENCE [LARGE SCALE GENOMIC DNA]</scope>
    <source>
        <strain evidence="8 9">DSM 22807</strain>
    </source>
</reference>
<dbReference type="GO" id="GO:0006508">
    <property type="term" value="P:proteolysis"/>
    <property type="evidence" value="ECO:0007669"/>
    <property type="project" value="UniProtKB-KW"/>
</dbReference>
<dbReference type="InterPro" id="IPR000209">
    <property type="entry name" value="Peptidase_S8/S53_dom"/>
</dbReference>
<dbReference type="Pfam" id="PF00082">
    <property type="entry name" value="Peptidase_S8"/>
    <property type="match status" value="1"/>
</dbReference>
<dbReference type="InterPro" id="IPR036852">
    <property type="entry name" value="Peptidase_S8/S53_dom_sf"/>
</dbReference>
<dbReference type="PROSITE" id="PS51829">
    <property type="entry name" value="P_HOMO_B"/>
    <property type="match status" value="1"/>
</dbReference>
<dbReference type="STRING" id="683124.SAMN05444337_0850"/>
<feature type="region of interest" description="Disordered" evidence="5">
    <location>
        <begin position="220"/>
        <end position="244"/>
    </location>
</feature>
<dbReference type="Gene3D" id="2.60.120.260">
    <property type="entry name" value="Galactose-binding domain-like"/>
    <property type="match status" value="1"/>
</dbReference>
<dbReference type="InterPro" id="IPR036116">
    <property type="entry name" value="FN3_sf"/>
</dbReference>
<dbReference type="InterPro" id="IPR002884">
    <property type="entry name" value="P_dom"/>
</dbReference>
<dbReference type="PROSITE" id="PS50853">
    <property type="entry name" value="FN3"/>
    <property type="match status" value="1"/>
</dbReference>
<dbReference type="Pfam" id="PF16184">
    <property type="entry name" value="Cadherin_3"/>
    <property type="match status" value="1"/>
</dbReference>
<organism evidence="8 9">
    <name type="scientific">Flavobacterium haoranii</name>
    <dbReference type="NCBI Taxonomy" id="683124"/>
    <lineage>
        <taxon>Bacteria</taxon>
        <taxon>Pseudomonadati</taxon>
        <taxon>Bacteroidota</taxon>
        <taxon>Flavobacteriia</taxon>
        <taxon>Flavobacteriales</taxon>
        <taxon>Flavobacteriaceae</taxon>
        <taxon>Flavobacterium</taxon>
    </lineage>
</organism>
<feature type="compositionally biased region" description="Basic and acidic residues" evidence="5">
    <location>
        <begin position="233"/>
        <end position="242"/>
    </location>
</feature>
<feature type="domain" description="Fibronectin type-III" evidence="6">
    <location>
        <begin position="585"/>
        <end position="675"/>
    </location>
</feature>
<feature type="active site" description="Charge relay system" evidence="4">
    <location>
        <position position="276"/>
    </location>
</feature>
<dbReference type="Gene3D" id="3.40.50.200">
    <property type="entry name" value="Peptidase S8/S53 domain"/>
    <property type="match status" value="1"/>
</dbReference>
<evidence type="ECO:0000256" key="1">
    <source>
        <dbReference type="ARBA" id="ARBA00022670"/>
    </source>
</evidence>
<keyword evidence="2 4" id="KW-0378">Hydrolase</keyword>
<sequence length="1469" mass="157062">MYLLPSGEPIYFSIDNAQAATSTRVDFLRSGGGLGLNLTGSGMVPRMWDGGPIHNHQEYAGRITMVDGTTRNANSFHSIHVMGNIIASGTFGGRSDAKGMAPEATARSFDWNDDESEAISEAMNGMLLSNHSYGVPIANVPGAWYMGAYTQDSYNWDVIAYNFPYYLPVMSAGNDGTTTNPSPTTTGYDKLNGNKTAKNILTVANAQDATVNTTTGTITAGGTIHSSSSQGPTEDRRIKPDITGDGAGTGSGIYSCGNGSGTGGTTSQYTTMLGTSMAAPNVTGTLTLIQQHYYNVNGSFMKAATLKGLACHTATDRGKPGPDAYYGWGFLDAKSCAEAITNNGLTSWISEETLNQGQTFTMQVVAQGGGVPLLGSITWTDTPDASKINNGTLNESTPDLTNDLDIRITQASNTYYPWRLQSSATANATRNSDNNVDNVERINVDTPTAGTVYTITVTHKGTLVGGPQAFSLVVTGVTSNFTFNTTANTQTVCSNDPDPVYNFSFKKIGGASVNLSANNVPTGANLSFSQNSINSDGTFSVTLSNLTNVAAGTYEIEIIGNNGSESENRKIYLTIYHSDFTTYPQITNLPSNGSTGISTSPTLSWTGNTNAESYTLEIATDANFSNIIHTSVENGTSIQVNGLSDQTVYYWRVTPSNRCAAGNPSSPKAFQTGILNCSYSYTQGNDVVINNTVDNSGIGMGAGWSISTVNVPDNFTVGNVNMDLILNHTYIQDLTLYLEDPVGNYIILAEEACGDNDNINAKFIDGGLPITCTTSVPALTGNRQPNQPMSTFQNVNSNGNWLLYVNDPYNGDNGIIDSWTLNLCSIAPITNVPNLVNNGIVTLTNTYHQVITSEIFASTSSESASQQVFTLVELPNIGEIKLNNVILVIGDTFTQQDIDNGNLTYTNTESVGNITTMTVDVKNSGNGWIGNQVVNITIVACGEISTTWNGSSWSNGAPSKVKSATFTGNYSSSSSIEACSVSVTNNAQVTVNAGHTFVVNGAVNVAAGSLLTIENNAALRQIDDTAVNTGAILVKRSSSPMIRLDYTAWSSPVASQQLQAFSPNTVATRFYEYLYTGSTTPTAYQSVTPTNSFVAGKGYMIRVDNTWRSSTPSAYNGEFNGVPFNGIVNQSVGTGYNLLGNPYASPMNADIFLSDNTSISALYFWTNTTPASGGVYLQNNFASYTTLGGAAAFASAKVPNGTIQTGQGFYIQASAADGIVFNNAQRVDAVASTQFFRTSQANATTMAPVEKHRVWLNLNDNNTSYNQILVGYMEGATNAVDNTIDGKFLDNTKPMIYSVLNNEAYVIQGKALPFNDEDIVPLGLKVLESGNYNIAIETFDGLFDTQNVYLKDNQLNIVHDLKQSAYNFTSTAGVFENRFELVYRSTLSQDEVVGENHVSIYTNEEGIQVSSSKTIQEIVVYDVLGRVLYQNNAINKETFAVQSILKANQALIVKVKDNNGIVKTEKVIY</sequence>
<evidence type="ECO:0000256" key="2">
    <source>
        <dbReference type="ARBA" id="ARBA00022801"/>
    </source>
</evidence>
<dbReference type="Pfam" id="PF01483">
    <property type="entry name" value="P_proprotein"/>
    <property type="match status" value="1"/>
</dbReference>
<dbReference type="RefSeq" id="WP_072782008.1">
    <property type="nucleotide sequence ID" value="NZ_CP045292.1"/>
</dbReference>
<comment type="similarity">
    <text evidence="4">Belongs to the peptidase S8 family.</text>
</comment>
<dbReference type="InterPro" id="IPR008979">
    <property type="entry name" value="Galactose-bd-like_sf"/>
</dbReference>
<dbReference type="SUPFAM" id="SSF49785">
    <property type="entry name" value="Galactose-binding domain-like"/>
    <property type="match status" value="2"/>
</dbReference>
<feature type="domain" description="P/Homo B" evidence="7">
    <location>
        <begin position="665"/>
        <end position="829"/>
    </location>
</feature>
<feature type="active site" description="Charge relay system" evidence="4">
    <location>
        <position position="77"/>
    </location>
</feature>
<evidence type="ECO:0000313" key="9">
    <source>
        <dbReference type="Proteomes" id="UP000184232"/>
    </source>
</evidence>
<dbReference type="Gene3D" id="2.60.40.10">
    <property type="entry name" value="Immunoglobulins"/>
    <property type="match status" value="1"/>
</dbReference>
<dbReference type="NCBIfam" id="NF033708">
    <property type="entry name" value="T9SS_Cterm_ChiA"/>
    <property type="match status" value="1"/>
</dbReference>
<proteinExistence type="inferred from homology"/>
<evidence type="ECO:0000313" key="8">
    <source>
        <dbReference type="EMBL" id="SHI80699.1"/>
    </source>
</evidence>
<keyword evidence="1 4" id="KW-0645">Protease</keyword>
<accession>A0A1M6E5P8</accession>
<dbReference type="Proteomes" id="UP000184232">
    <property type="component" value="Unassembled WGS sequence"/>
</dbReference>
<keyword evidence="3 4" id="KW-0720">Serine protease</keyword>
<dbReference type="InterPro" id="IPR013783">
    <property type="entry name" value="Ig-like_fold"/>
</dbReference>
<evidence type="ECO:0000256" key="4">
    <source>
        <dbReference type="PROSITE-ProRule" id="PRU01240"/>
    </source>
</evidence>
<evidence type="ECO:0000259" key="7">
    <source>
        <dbReference type="PROSITE" id="PS51829"/>
    </source>
</evidence>
<dbReference type="PROSITE" id="PS00138">
    <property type="entry name" value="SUBTILASE_SER"/>
    <property type="match status" value="1"/>
</dbReference>
<evidence type="ECO:0000256" key="3">
    <source>
        <dbReference type="ARBA" id="ARBA00022825"/>
    </source>
</evidence>
<evidence type="ECO:0000259" key="6">
    <source>
        <dbReference type="PROSITE" id="PS50853"/>
    </source>
</evidence>
<dbReference type="InterPro" id="IPR003961">
    <property type="entry name" value="FN3_dom"/>
</dbReference>
<keyword evidence="9" id="KW-1185">Reference proteome</keyword>
<name>A0A1M6E5P8_9FLAO</name>
<gene>
    <name evidence="8" type="ORF">SAMN05444337_0850</name>
</gene>
<dbReference type="Gene3D" id="2.60.120.380">
    <property type="match status" value="1"/>
</dbReference>
<dbReference type="InterPro" id="IPR023828">
    <property type="entry name" value="Peptidase_S8_Ser-AS"/>
</dbReference>
<feature type="active site" description="Charge relay system" evidence="4">
    <location>
        <position position="49"/>
    </location>
</feature>
<evidence type="ECO:0000256" key="5">
    <source>
        <dbReference type="SAM" id="MobiDB-lite"/>
    </source>
</evidence>
<dbReference type="SUPFAM" id="SSF49265">
    <property type="entry name" value="Fibronectin type III"/>
    <property type="match status" value="1"/>
</dbReference>
<dbReference type="PROSITE" id="PS51892">
    <property type="entry name" value="SUBTILASE"/>
    <property type="match status" value="1"/>
</dbReference>
<dbReference type="OrthoDB" id="9792152at2"/>
<dbReference type="EMBL" id="FQZH01000001">
    <property type="protein sequence ID" value="SHI80699.1"/>
    <property type="molecule type" value="Genomic_DNA"/>
</dbReference>
<dbReference type="SUPFAM" id="SSF52743">
    <property type="entry name" value="Subtilisin-like"/>
    <property type="match status" value="1"/>
</dbReference>